<evidence type="ECO:0000256" key="6">
    <source>
        <dbReference type="ARBA" id="ARBA00037937"/>
    </source>
</evidence>
<evidence type="ECO:0000256" key="7">
    <source>
        <dbReference type="RuleBase" id="RU362064"/>
    </source>
</evidence>
<evidence type="ECO:0000313" key="9">
    <source>
        <dbReference type="EMBL" id="MCS5711414.1"/>
    </source>
</evidence>
<dbReference type="InterPro" id="IPR022781">
    <property type="entry name" value="Flagellar_biosynth_FliO"/>
</dbReference>
<reference evidence="9" key="2">
    <citation type="journal article" date="2016" name="Genome Announc.">
        <title>Draft Genome Sequences of Two Novel Amoeba-Resistant Intranuclear Bacteria, 'Candidatus Berkiella cookevillensis' and 'Candidatus Berkiella aquae'.</title>
        <authorList>
            <person name="Mehari Y.T."/>
            <person name="Arivett B.A."/>
            <person name="Farone A.L."/>
            <person name="Gunderson J.H."/>
            <person name="Farone M.B."/>
        </authorList>
    </citation>
    <scope>NUCLEOTIDE SEQUENCE</scope>
    <source>
        <strain evidence="9">HT99</strain>
    </source>
</reference>
<dbReference type="InterPro" id="IPR052205">
    <property type="entry name" value="FliO/MopB"/>
</dbReference>
<keyword evidence="2 7" id="KW-0812">Transmembrane</keyword>
<proteinExistence type="inferred from homology"/>
<dbReference type="Pfam" id="PF04347">
    <property type="entry name" value="FliO"/>
    <property type="match status" value="1"/>
</dbReference>
<dbReference type="NCBIfam" id="TIGR03500">
    <property type="entry name" value="FliO_TIGR"/>
    <property type="match status" value="1"/>
</dbReference>
<dbReference type="RefSeq" id="WP_139016582.1">
    <property type="nucleotide sequence ID" value="NZ_LKAJ02000001.1"/>
</dbReference>
<evidence type="ECO:0000256" key="2">
    <source>
        <dbReference type="ARBA" id="ARBA00022692"/>
    </source>
</evidence>
<evidence type="ECO:0000313" key="10">
    <source>
        <dbReference type="Proteomes" id="UP000051497"/>
    </source>
</evidence>
<dbReference type="EMBL" id="LKAJ01000004">
    <property type="protein sequence ID" value="KRG21483.1"/>
    <property type="molecule type" value="Genomic_DNA"/>
</dbReference>
<keyword evidence="3 7" id="KW-1133">Transmembrane helix</keyword>
<keyword evidence="10" id="KW-1185">Reference proteome</keyword>
<keyword evidence="5 7" id="KW-0975">Bacterial flagellum</keyword>
<organism evidence="8">
    <name type="scientific">Candidatus Berkiella aquae</name>
    <dbReference type="NCBI Taxonomy" id="295108"/>
    <lineage>
        <taxon>Bacteria</taxon>
        <taxon>Pseudomonadati</taxon>
        <taxon>Pseudomonadota</taxon>
        <taxon>Gammaproteobacteria</taxon>
        <taxon>Candidatus Berkiellales</taxon>
        <taxon>Candidatus Berkiellaceae</taxon>
        <taxon>Candidatus Berkiella</taxon>
    </lineage>
</organism>
<gene>
    <name evidence="9" type="primary">fliO</name>
    <name evidence="9" type="ORF">HT99x_008200</name>
    <name evidence="8" type="ORF">HT99x_01235</name>
</gene>
<reference evidence="8" key="1">
    <citation type="submission" date="2015-09" db="EMBL/GenBank/DDBJ databases">
        <title>Draft Genome Sequences of Two Novel Amoeba-resistant Intranuclear Bacteria, Candidatus Berkiella cookevillensis and Candidatus Berkiella aquae.</title>
        <authorList>
            <person name="Mehari Y.T."/>
            <person name="Arivett B.A."/>
            <person name="Farone A.L."/>
            <person name="Gunderson J.H."/>
            <person name="Farone M.B."/>
        </authorList>
    </citation>
    <scope>NUCLEOTIDE SEQUENCE [LARGE SCALE GENOMIC DNA]</scope>
    <source>
        <strain evidence="8">HT99</strain>
    </source>
</reference>
<sequence length="93" mass="10145">MVNLPMVANVALMLVITIVLVFALAYLLKHFKKMVPQFSGVIQVLGGASLGNKSKLVLVEAYDTQILVGVSDSQIQTLHVFKKKPADEKPQLP</sequence>
<dbReference type="GO" id="GO:0044781">
    <property type="term" value="P:bacterial-type flagellum organization"/>
    <property type="evidence" value="ECO:0007669"/>
    <property type="project" value="UniProtKB-UniRule"/>
</dbReference>
<reference evidence="9" key="3">
    <citation type="submission" date="2021-06" db="EMBL/GenBank/DDBJ databases">
        <title>Genomic Description and Analysis of Intracellular Bacteria, Candidatus Berkiella cookevillensis and Candidatus Berkiella aquae.</title>
        <authorList>
            <person name="Kidane D.T."/>
            <person name="Mehari Y.T."/>
            <person name="Rice F.C."/>
            <person name="Arivett B.A."/>
            <person name="Farone A.L."/>
            <person name="Berk S.G."/>
            <person name="Farone M.B."/>
        </authorList>
    </citation>
    <scope>NUCLEOTIDE SEQUENCE</scope>
    <source>
        <strain evidence="9">HT99</strain>
    </source>
</reference>
<keyword evidence="4 7" id="KW-0472">Membrane</keyword>
<accession>A0A0Q9YL47</accession>
<dbReference type="EMBL" id="LKAJ02000001">
    <property type="protein sequence ID" value="MCS5711414.1"/>
    <property type="molecule type" value="Genomic_DNA"/>
</dbReference>
<name>A0A0Q9YL47_9GAMM</name>
<evidence type="ECO:0000313" key="8">
    <source>
        <dbReference type="EMBL" id="KRG21483.1"/>
    </source>
</evidence>
<evidence type="ECO:0000256" key="1">
    <source>
        <dbReference type="ARBA" id="ARBA00022475"/>
    </source>
</evidence>
<feature type="transmembrane region" description="Helical" evidence="7">
    <location>
        <begin position="6"/>
        <end position="28"/>
    </location>
</feature>
<evidence type="ECO:0000256" key="3">
    <source>
        <dbReference type="ARBA" id="ARBA00022989"/>
    </source>
</evidence>
<keyword evidence="8" id="KW-0966">Cell projection</keyword>
<keyword evidence="1 7" id="KW-1003">Cell membrane</keyword>
<keyword evidence="8" id="KW-0282">Flagellum</keyword>
<comment type="subcellular location">
    <subcellularLocation>
        <location evidence="7">Cell membrane</location>
    </subcellularLocation>
    <subcellularLocation>
        <location evidence="7">Bacterial flagellum basal body</location>
    </subcellularLocation>
</comment>
<evidence type="ECO:0000256" key="4">
    <source>
        <dbReference type="ARBA" id="ARBA00023136"/>
    </source>
</evidence>
<dbReference type="STRING" id="295108.HT99x_01235"/>
<evidence type="ECO:0000256" key="5">
    <source>
        <dbReference type="ARBA" id="ARBA00023143"/>
    </source>
</evidence>
<keyword evidence="8" id="KW-0969">Cilium</keyword>
<dbReference type="AlphaFoldDB" id="A0A0Q9YL47"/>
<dbReference type="PANTHER" id="PTHR38766:SF1">
    <property type="entry name" value="FLAGELLAR PROTEIN FLIO"/>
    <property type="match status" value="1"/>
</dbReference>
<comment type="similarity">
    <text evidence="6 7">Belongs to the FliO/MopB family.</text>
</comment>
<dbReference type="PANTHER" id="PTHR38766">
    <property type="entry name" value="FLAGELLAR PROTEIN FLIO"/>
    <property type="match status" value="1"/>
</dbReference>
<comment type="caution">
    <text evidence="8">The sequence shown here is derived from an EMBL/GenBank/DDBJ whole genome shotgun (WGS) entry which is preliminary data.</text>
</comment>
<dbReference type="GO" id="GO:0009425">
    <property type="term" value="C:bacterial-type flagellum basal body"/>
    <property type="evidence" value="ECO:0007669"/>
    <property type="project" value="UniProtKB-SubCell"/>
</dbReference>
<dbReference type="Proteomes" id="UP000051497">
    <property type="component" value="Unassembled WGS sequence"/>
</dbReference>
<protein>
    <recommendedName>
        <fullName evidence="7">Flagellar protein</fullName>
    </recommendedName>
</protein>
<dbReference type="GO" id="GO:0005886">
    <property type="term" value="C:plasma membrane"/>
    <property type="evidence" value="ECO:0007669"/>
    <property type="project" value="UniProtKB-SubCell"/>
</dbReference>